<accession>A0A227J1R5</accession>
<protein>
    <submittedName>
        <fullName evidence="1">Uncharacterized protein</fullName>
    </submittedName>
</protein>
<organism evidence="1 2">
    <name type="scientific">Vibrio parahaemolyticus</name>
    <dbReference type="NCBI Taxonomy" id="670"/>
    <lineage>
        <taxon>Bacteria</taxon>
        <taxon>Pseudomonadati</taxon>
        <taxon>Pseudomonadota</taxon>
        <taxon>Gammaproteobacteria</taxon>
        <taxon>Vibrionales</taxon>
        <taxon>Vibrionaceae</taxon>
        <taxon>Vibrio</taxon>
    </lineage>
</organism>
<gene>
    <name evidence="1" type="ORF">CA163_34135</name>
</gene>
<dbReference type="Proteomes" id="UP000214596">
    <property type="component" value="Unassembled WGS sequence"/>
</dbReference>
<comment type="caution">
    <text evidence="1">The sequence shown here is derived from an EMBL/GenBank/DDBJ whole genome shotgun (WGS) entry which is preliminary data.</text>
</comment>
<evidence type="ECO:0000313" key="1">
    <source>
        <dbReference type="EMBL" id="OXE28395.1"/>
    </source>
</evidence>
<sequence length="38" mass="4304">MDVLFWKERGVDNNKKMSGGAPSDLPILVQQINRFVEA</sequence>
<reference evidence="1 2" key="1">
    <citation type="journal article" date="2017" name="Appl. Environ. Microbiol.">
        <title>Parallel evolution of two clades of a major Atlantic endemic Vibrio parahaemolyticus pathogen lineage by independent acquisition of related pathogenicity islands.</title>
        <authorList>
            <person name="Xu F."/>
            <person name="Gonzalez-Escalona N."/>
            <person name="Drees K.P."/>
            <person name="Sebra R.P."/>
            <person name="Cooper V.S."/>
            <person name="Jones S.H."/>
            <person name="Whistler C.A."/>
        </authorList>
    </citation>
    <scope>NUCLEOTIDE SEQUENCE [LARGE SCALE GENOMIC DNA]</scope>
    <source>
        <strain evidence="1 2">MAVP-3</strain>
    </source>
</reference>
<evidence type="ECO:0000313" key="2">
    <source>
        <dbReference type="Proteomes" id="UP000214596"/>
    </source>
</evidence>
<proteinExistence type="predicted"/>
<dbReference type="EMBL" id="NIXT01004398">
    <property type="protein sequence ID" value="OXE28395.1"/>
    <property type="molecule type" value="Genomic_DNA"/>
</dbReference>
<dbReference type="AlphaFoldDB" id="A0A227J1R5"/>
<name>A0A227J1R5_VIBPH</name>